<comment type="caution">
    <text evidence="2">The sequence shown here is derived from an EMBL/GenBank/DDBJ whole genome shotgun (WGS) entry which is preliminary data.</text>
</comment>
<proteinExistence type="predicted"/>
<dbReference type="InterPro" id="IPR001453">
    <property type="entry name" value="MoaB/Mog_dom"/>
</dbReference>
<dbReference type="AlphaFoldDB" id="A0A645DDF2"/>
<feature type="domain" description="MoaB/Mog" evidence="1">
    <location>
        <begin position="9"/>
        <end position="152"/>
    </location>
</feature>
<dbReference type="SUPFAM" id="SSF53218">
    <property type="entry name" value="Molybdenum cofactor biosynthesis proteins"/>
    <property type="match status" value="1"/>
</dbReference>
<name>A0A645DDF2_9ZZZZ</name>
<sequence>MTVNFDKTLIIPTGDEIAAGTVTDTNSPMLMGMVLEHFPRACVTRSAPALDSIDGIAARIKQSAPAYSLIVLIGGSGGGKRFDKDLCEDATHGALESALDAFGACSIIGYNGHLWCRMAVGAIGACVVASLPGPMREAQAAFGAFMEAAAQEMDYEAAAQHMAAAVKATYGR</sequence>
<organism evidence="2">
    <name type="scientific">bioreactor metagenome</name>
    <dbReference type="NCBI Taxonomy" id="1076179"/>
    <lineage>
        <taxon>unclassified sequences</taxon>
        <taxon>metagenomes</taxon>
        <taxon>ecological metagenomes</taxon>
    </lineage>
</organism>
<dbReference type="InterPro" id="IPR036425">
    <property type="entry name" value="MoaB/Mog-like_dom_sf"/>
</dbReference>
<protein>
    <recommendedName>
        <fullName evidence="1">MoaB/Mog domain-containing protein</fullName>
    </recommendedName>
</protein>
<dbReference type="EMBL" id="VSSQ01035223">
    <property type="protein sequence ID" value="MPM87396.1"/>
    <property type="molecule type" value="Genomic_DNA"/>
</dbReference>
<gene>
    <name evidence="2" type="ORF">SDC9_134492</name>
</gene>
<reference evidence="2" key="1">
    <citation type="submission" date="2019-08" db="EMBL/GenBank/DDBJ databases">
        <authorList>
            <person name="Kucharzyk K."/>
            <person name="Murdoch R.W."/>
            <person name="Higgins S."/>
            <person name="Loffler F."/>
        </authorList>
    </citation>
    <scope>NUCLEOTIDE SEQUENCE</scope>
</reference>
<evidence type="ECO:0000313" key="2">
    <source>
        <dbReference type="EMBL" id="MPM87396.1"/>
    </source>
</evidence>
<dbReference type="Gene3D" id="3.40.980.10">
    <property type="entry name" value="MoaB/Mog-like domain"/>
    <property type="match status" value="1"/>
</dbReference>
<evidence type="ECO:0000259" key="1">
    <source>
        <dbReference type="SMART" id="SM00852"/>
    </source>
</evidence>
<dbReference type="SMART" id="SM00852">
    <property type="entry name" value="MoCF_biosynth"/>
    <property type="match status" value="1"/>
</dbReference>
<dbReference type="Pfam" id="PF00994">
    <property type="entry name" value="MoCF_biosynth"/>
    <property type="match status" value="1"/>
</dbReference>
<accession>A0A645DDF2</accession>